<comment type="caution">
    <text evidence="1">The sequence shown here is derived from an EMBL/GenBank/DDBJ whole genome shotgun (WGS) entry which is preliminary data.</text>
</comment>
<name>A0A7W5GAC5_9BACL</name>
<dbReference type="Proteomes" id="UP000518605">
    <property type="component" value="Unassembled WGS sequence"/>
</dbReference>
<dbReference type="RefSeq" id="WP_183561872.1">
    <property type="nucleotide sequence ID" value="NZ_JACHXW010000005.1"/>
</dbReference>
<sequence length="1394" mass="163097">MSNTKRGAPAAYRGYRLQALYILYRLLKEKDFYTIAPEKLEDMSILNTNGEPLEIIQIKAYSSKSLGYADLKSSTDSVFKRFLKYKNAENQPKLIILSFDPVGPELLNGFTGGLRERGQLERKLSEDGFTSEEIEYIFRLTHIQQVNEEEIKELVDSLLQILPSGSSLQASFDLLNFWLYDCSENELKITKQDLMGKLLSVSRDINAEFSFQQHWYRTIIPLQQMNESNIREDAFYQGTLTTYQHIAMGYDVGREEWIDKLRMAHSQNNIVILHGPSGQGKTTLAYRYMHDHFPNNFRFEIKTLQDQDTALQVAQALSGLASRTQVPLGIYLDISPREHNWVSLIRELSNLPHVFILVTIREEDWKRAYLYTYDLTFTDLLIEFSKDEAQQYYKHAIIKLGKSDFLEFEDAWISFGSKGPFMEFSYFVFHDGITLREKLKRQLLRIENECRETQNYNALRLLKLVSVATAFNCRLKLADLAKELSLESIFDIDLLEGEYLVRINRETNVLEGLHQVRSVLMAEMLIDEQITHWFDLAKVCIRIMPEDDIETFLTHAFRENKLLKLVDFLCDPRSFSVKTWTGVNGVMQSLLWAGVYEYYLSNEHLIDEIRLKLSGGWSLILGDVAGASPDRDAFREILSLLNVDEQRLREIELLSARQTDRNNIYMYAQRWLISIADDLYDPESLLQWKDLSNVAYWSGRLSKETMIFEYICNVNFEQLLTFKAQIRSVSEVIYGLYESQSIVFHKWYDQRLYELIDSFRKEFNIIRLQNDENEIHLTTLFKLHMETGTEELDNHIHTRTMTHIDVASKLLPNKQFYNHQGVGHRILQLLDIPDESVKHIPKDNLFPDKLTLLNSLFYTLADFDHRPENWQTFYDQVMLMRREVVSFFKSINDLLIRYHLSNNTITLASEVLKLEWTQVNKILNEKLFLPKSLVDRFGGLDERSIRKTKTDKLQLHSIHLQKYTPLFKEINSFAHEVSNFLAQAKNILHYHCSMVKTRLTDDQKAFFNNIYDQQGYIPKNKWISYSILKDVNNYSFSMQREFEAIFHGSKFHGYGENEEDFLKTERNTIQHTLSFWHAMLSNERNLYVQPAIDIIHEHEQIIKSLNDRLIEGLQEIEKHSDGKVAFETREVSGLLIIEFNVDHNILDVYSFFNETTLKLLNLFEEISFNDVAYNQIERLWNRFIMVPFFKGEFVLDWYWEIPYFSVIGHKDIKPLYQIPKTLNSDLKNTWLLFACDRIDTEKSRVLVSSFGSLLVFIKHLSDIVSISDTDEIGVQILKDYLLKLNPEISKEYQMIINILTDFLEEVNIVLSNANSEELLQMAFLIFEEIKNIMSMLSLKESGDGHISIVLGEMEEYALKLDGISLNVLVAALLWIELQSQKNLDLTNQSLSMDI</sequence>
<evidence type="ECO:0000313" key="1">
    <source>
        <dbReference type="EMBL" id="MBB3152198.1"/>
    </source>
</evidence>
<organism evidence="1 2">
    <name type="scientific">Paenibacillus endophyticus</name>
    <dbReference type="NCBI Taxonomy" id="1294268"/>
    <lineage>
        <taxon>Bacteria</taxon>
        <taxon>Bacillati</taxon>
        <taxon>Bacillota</taxon>
        <taxon>Bacilli</taxon>
        <taxon>Bacillales</taxon>
        <taxon>Paenibacillaceae</taxon>
        <taxon>Paenibacillus</taxon>
    </lineage>
</organism>
<accession>A0A7W5GAC5</accession>
<proteinExistence type="predicted"/>
<gene>
    <name evidence="1" type="ORF">FHS16_002244</name>
</gene>
<dbReference type="InterPro" id="IPR027417">
    <property type="entry name" value="P-loop_NTPase"/>
</dbReference>
<dbReference type="EMBL" id="JACHXW010000005">
    <property type="protein sequence ID" value="MBB3152198.1"/>
    <property type="molecule type" value="Genomic_DNA"/>
</dbReference>
<evidence type="ECO:0000313" key="2">
    <source>
        <dbReference type="Proteomes" id="UP000518605"/>
    </source>
</evidence>
<protein>
    <submittedName>
        <fullName evidence="1">Uncharacterized protein</fullName>
    </submittedName>
</protein>
<keyword evidence="2" id="KW-1185">Reference proteome</keyword>
<reference evidence="1 2" key="1">
    <citation type="submission" date="2020-08" db="EMBL/GenBank/DDBJ databases">
        <title>Genomic Encyclopedia of Type Strains, Phase III (KMG-III): the genomes of soil and plant-associated and newly described type strains.</title>
        <authorList>
            <person name="Whitman W."/>
        </authorList>
    </citation>
    <scope>NUCLEOTIDE SEQUENCE [LARGE SCALE GENOMIC DNA]</scope>
    <source>
        <strain evidence="1 2">CECT 8234</strain>
    </source>
</reference>
<dbReference type="SUPFAM" id="SSF52540">
    <property type="entry name" value="P-loop containing nucleoside triphosphate hydrolases"/>
    <property type="match status" value="1"/>
</dbReference>
<dbReference type="Gene3D" id="3.40.50.300">
    <property type="entry name" value="P-loop containing nucleotide triphosphate hydrolases"/>
    <property type="match status" value="1"/>
</dbReference>